<sequence length="198" mass="22094">MKKPAVTEVPIHPLIAERWSGRAFDETKTVTREQVISLLEAARWAPSCYGDQPWRFVVWHRTQDPQGWEKAFATLWPFNQAWVKRASLLVLVCADPIFSYNGEPNAWAEYDCGAAAENLCLQAVALGLMSHPMAGFDPEALRAVAGVPERYKIVSLIAVGHPAEPDVLDGELAEKERAPRERRPLAELCFAGKWGKSL</sequence>
<gene>
    <name evidence="4" type="ORF">Ga0061068_1099</name>
</gene>
<dbReference type="GO" id="GO:0016491">
    <property type="term" value="F:oxidoreductase activity"/>
    <property type="evidence" value="ECO:0007669"/>
    <property type="project" value="UniProtKB-KW"/>
</dbReference>
<accession>A0A0K6IWV2</accession>
<reference evidence="5" key="1">
    <citation type="submission" date="2015-08" db="EMBL/GenBank/DDBJ databases">
        <authorList>
            <person name="Babu N.S."/>
            <person name="Beckwith C.J."/>
            <person name="Beseler K.G."/>
            <person name="Brison A."/>
            <person name="Carone J.V."/>
            <person name="Caskin T.P."/>
            <person name="Diamond M."/>
            <person name="Durham M.E."/>
            <person name="Foxe J.M."/>
            <person name="Go M."/>
            <person name="Henderson B.A."/>
            <person name="Jones I.B."/>
            <person name="McGettigan J.A."/>
            <person name="Micheletti S.J."/>
            <person name="Nasrallah M.E."/>
            <person name="Ortiz D."/>
            <person name="Piller C.R."/>
            <person name="Privatt S.R."/>
            <person name="Schneider S.L."/>
            <person name="Sharp S."/>
            <person name="Smith T.C."/>
            <person name="Stanton J.D."/>
            <person name="Ullery H.E."/>
            <person name="Wilson R.J."/>
            <person name="Serrano M.G."/>
            <person name="Buck G."/>
            <person name="Lee V."/>
            <person name="Wang Y."/>
            <person name="Carvalho R."/>
            <person name="Voegtly L."/>
            <person name="Shi R."/>
            <person name="Duckworth R."/>
            <person name="Johnson A."/>
            <person name="Loviza R."/>
            <person name="Walstead R."/>
            <person name="Shah Z."/>
            <person name="Kiflezghi M."/>
            <person name="Wade K."/>
            <person name="Ball S.L."/>
            <person name="Bradley K.W."/>
            <person name="Asai D.J."/>
            <person name="Bowman C.A."/>
            <person name="Russell D.A."/>
            <person name="Pope W.H."/>
            <person name="Jacobs-Sera D."/>
            <person name="Hendrix R.W."/>
            <person name="Hatfull G.F."/>
        </authorList>
    </citation>
    <scope>NUCLEOTIDE SEQUENCE [LARGE SCALE GENOMIC DNA]</scope>
    <source>
        <strain evidence="5">JCM 19170</strain>
    </source>
</reference>
<name>A0A0K6IWV2_9PROT</name>
<feature type="domain" description="Nitroreductase" evidence="3">
    <location>
        <begin position="75"/>
        <end position="161"/>
    </location>
</feature>
<comment type="similarity">
    <text evidence="1">Belongs to the nitroreductase family.</text>
</comment>
<dbReference type="OrthoDB" id="5293878at2"/>
<keyword evidence="2" id="KW-0560">Oxidoreductase</keyword>
<dbReference type="InterPro" id="IPR029479">
    <property type="entry name" value="Nitroreductase"/>
</dbReference>
<dbReference type="SUPFAM" id="SSF55469">
    <property type="entry name" value="FMN-dependent nitroreductase-like"/>
    <property type="match status" value="1"/>
</dbReference>
<dbReference type="Pfam" id="PF00881">
    <property type="entry name" value="Nitroreductase"/>
    <property type="match status" value="1"/>
</dbReference>
<dbReference type="Gene3D" id="3.40.109.10">
    <property type="entry name" value="NADH Oxidase"/>
    <property type="match status" value="1"/>
</dbReference>
<dbReference type="CDD" id="cd02138">
    <property type="entry name" value="TdsD-like"/>
    <property type="match status" value="1"/>
</dbReference>
<dbReference type="PANTHER" id="PTHR43673:SF10">
    <property type="entry name" value="NADH DEHYDROGENASE_NAD(P)H NITROREDUCTASE XCC3605-RELATED"/>
    <property type="match status" value="1"/>
</dbReference>
<protein>
    <submittedName>
        <fullName evidence="4">Nitroreductase</fullName>
    </submittedName>
</protein>
<evidence type="ECO:0000313" key="4">
    <source>
        <dbReference type="EMBL" id="CUB07580.1"/>
    </source>
</evidence>
<evidence type="ECO:0000256" key="1">
    <source>
        <dbReference type="ARBA" id="ARBA00007118"/>
    </source>
</evidence>
<organism evidence="4 5">
    <name type="scientific">Tepidiphilus thermophilus</name>
    <dbReference type="NCBI Taxonomy" id="876478"/>
    <lineage>
        <taxon>Bacteria</taxon>
        <taxon>Pseudomonadati</taxon>
        <taxon>Pseudomonadota</taxon>
        <taxon>Hydrogenophilia</taxon>
        <taxon>Hydrogenophilales</taxon>
        <taxon>Hydrogenophilaceae</taxon>
        <taxon>Tepidiphilus</taxon>
    </lineage>
</organism>
<dbReference type="InterPro" id="IPR000415">
    <property type="entry name" value="Nitroreductase-like"/>
</dbReference>
<dbReference type="PANTHER" id="PTHR43673">
    <property type="entry name" value="NAD(P)H NITROREDUCTASE YDGI-RELATED"/>
    <property type="match status" value="1"/>
</dbReference>
<dbReference type="Proteomes" id="UP000182108">
    <property type="component" value="Unassembled WGS sequence"/>
</dbReference>
<dbReference type="EMBL" id="CYHH01000009">
    <property type="protein sequence ID" value="CUB07580.1"/>
    <property type="molecule type" value="Genomic_DNA"/>
</dbReference>
<proteinExistence type="inferred from homology"/>
<evidence type="ECO:0000313" key="5">
    <source>
        <dbReference type="Proteomes" id="UP000182108"/>
    </source>
</evidence>
<keyword evidence="5" id="KW-1185">Reference proteome</keyword>
<dbReference type="AlphaFoldDB" id="A0A0K6IWV2"/>
<evidence type="ECO:0000256" key="2">
    <source>
        <dbReference type="ARBA" id="ARBA00023002"/>
    </source>
</evidence>
<evidence type="ECO:0000259" key="3">
    <source>
        <dbReference type="Pfam" id="PF00881"/>
    </source>
</evidence>